<keyword evidence="2 4" id="KW-0238">DNA-binding</keyword>
<dbReference type="InterPro" id="IPR023772">
    <property type="entry name" value="DNA-bd_HTH_TetR-type_CS"/>
</dbReference>
<sequence>MTTVSNATAERIVAGTWKLLARHGLKRLSMREVAAAAGISRATLYEYFGTKQVLLRAIATRVEDEIQSAVVDAVAAQPDLAVRVEVVILAMFRFGTAHPDALKVLNVEPEFSINSIHHAFPAFLEVVEPLLVPALELAPSVQSGAMSPGALAELLLRVAATTFFVSTDDPDGMARSIAAWPLLHGSPSS</sequence>
<dbReference type="PRINTS" id="PR00455">
    <property type="entry name" value="HTHTETR"/>
</dbReference>
<evidence type="ECO:0000313" key="6">
    <source>
        <dbReference type="EMBL" id="MCV7388081.1"/>
    </source>
</evidence>
<keyword evidence="1" id="KW-0805">Transcription regulation</keyword>
<dbReference type="PANTHER" id="PTHR30055">
    <property type="entry name" value="HTH-TYPE TRANSCRIPTIONAL REGULATOR RUTR"/>
    <property type="match status" value="1"/>
</dbReference>
<dbReference type="PROSITE" id="PS50977">
    <property type="entry name" value="HTH_TETR_2"/>
    <property type="match status" value="1"/>
</dbReference>
<evidence type="ECO:0000256" key="4">
    <source>
        <dbReference type="PROSITE-ProRule" id="PRU00335"/>
    </source>
</evidence>
<dbReference type="Pfam" id="PF00440">
    <property type="entry name" value="TetR_N"/>
    <property type="match status" value="1"/>
</dbReference>
<dbReference type="Gene3D" id="1.10.357.10">
    <property type="entry name" value="Tetracycline Repressor, domain 2"/>
    <property type="match status" value="1"/>
</dbReference>
<evidence type="ECO:0000259" key="5">
    <source>
        <dbReference type="PROSITE" id="PS50977"/>
    </source>
</evidence>
<proteinExistence type="predicted"/>
<dbReference type="GO" id="GO:0000976">
    <property type="term" value="F:transcription cis-regulatory region binding"/>
    <property type="evidence" value="ECO:0007669"/>
    <property type="project" value="TreeGrafter"/>
</dbReference>
<feature type="DNA-binding region" description="H-T-H motif" evidence="4">
    <location>
        <begin position="29"/>
        <end position="48"/>
    </location>
</feature>
<keyword evidence="3" id="KW-0804">Transcription</keyword>
<feature type="domain" description="HTH tetR-type" evidence="5">
    <location>
        <begin position="6"/>
        <end position="66"/>
    </location>
</feature>
<comment type="caution">
    <text evidence="6">The sequence shown here is derived from an EMBL/GenBank/DDBJ whole genome shotgun (WGS) entry which is preliminary data.</text>
</comment>
<evidence type="ECO:0000256" key="2">
    <source>
        <dbReference type="ARBA" id="ARBA00023125"/>
    </source>
</evidence>
<dbReference type="SUPFAM" id="SSF46689">
    <property type="entry name" value="Homeodomain-like"/>
    <property type="match status" value="1"/>
</dbReference>
<dbReference type="EMBL" id="JACKVC010000010">
    <property type="protein sequence ID" value="MCV7388081.1"/>
    <property type="molecule type" value="Genomic_DNA"/>
</dbReference>
<protein>
    <submittedName>
        <fullName evidence="6">TetR/AcrR family transcriptional regulator</fullName>
    </submittedName>
</protein>
<evidence type="ECO:0000313" key="7">
    <source>
        <dbReference type="Proteomes" id="UP001141659"/>
    </source>
</evidence>
<evidence type="ECO:0000256" key="3">
    <source>
        <dbReference type="ARBA" id="ARBA00023163"/>
    </source>
</evidence>
<reference evidence="6" key="1">
    <citation type="submission" date="2020-07" db="EMBL/GenBank/DDBJ databases">
        <authorList>
            <person name="Pettersson B.M.F."/>
            <person name="Behra P.R.K."/>
            <person name="Ramesh M."/>
            <person name="Das S."/>
            <person name="Dasgupta S."/>
            <person name="Kirsebom L.A."/>
        </authorList>
    </citation>
    <scope>NUCLEOTIDE SEQUENCE</scope>
    <source>
        <strain evidence="6">DSM 44242</strain>
    </source>
</reference>
<dbReference type="InterPro" id="IPR009057">
    <property type="entry name" value="Homeodomain-like_sf"/>
</dbReference>
<dbReference type="InterPro" id="IPR050109">
    <property type="entry name" value="HTH-type_TetR-like_transc_reg"/>
</dbReference>
<dbReference type="PROSITE" id="PS01081">
    <property type="entry name" value="HTH_TETR_1"/>
    <property type="match status" value="1"/>
</dbReference>
<dbReference type="InterPro" id="IPR001647">
    <property type="entry name" value="HTH_TetR"/>
</dbReference>
<dbReference type="AlphaFoldDB" id="A0AAW5SZ36"/>
<dbReference type="PANTHER" id="PTHR30055:SF234">
    <property type="entry name" value="HTH-TYPE TRANSCRIPTIONAL REGULATOR BETI"/>
    <property type="match status" value="1"/>
</dbReference>
<accession>A0AAW5SZ36</accession>
<gene>
    <name evidence="6" type="ORF">H5P34_08490</name>
</gene>
<dbReference type="RefSeq" id="WP_051577085.1">
    <property type="nucleotide sequence ID" value="NZ_JACKVC010000010.1"/>
</dbReference>
<evidence type="ECO:0000256" key="1">
    <source>
        <dbReference type="ARBA" id="ARBA00023015"/>
    </source>
</evidence>
<dbReference type="GO" id="GO:0003700">
    <property type="term" value="F:DNA-binding transcription factor activity"/>
    <property type="evidence" value="ECO:0007669"/>
    <property type="project" value="TreeGrafter"/>
</dbReference>
<reference evidence="6" key="2">
    <citation type="journal article" date="2022" name="BMC Genomics">
        <title>Comparative genome analysis of mycobacteria focusing on tRNA and non-coding RNA.</title>
        <authorList>
            <person name="Behra P.R.K."/>
            <person name="Pettersson B.M.F."/>
            <person name="Ramesh M."/>
            <person name="Das S."/>
            <person name="Dasgupta S."/>
            <person name="Kirsebom L.A."/>
        </authorList>
    </citation>
    <scope>NUCLEOTIDE SEQUENCE</scope>
    <source>
        <strain evidence="6">DSM 44242</strain>
    </source>
</reference>
<dbReference type="Proteomes" id="UP001141659">
    <property type="component" value="Unassembled WGS sequence"/>
</dbReference>
<name>A0AAW5SZ36_9MYCO</name>
<organism evidence="6 7">
    <name type="scientific">Mycolicibacterium porcinum</name>
    <dbReference type="NCBI Taxonomy" id="39693"/>
    <lineage>
        <taxon>Bacteria</taxon>
        <taxon>Bacillati</taxon>
        <taxon>Actinomycetota</taxon>
        <taxon>Actinomycetes</taxon>
        <taxon>Mycobacteriales</taxon>
        <taxon>Mycobacteriaceae</taxon>
        <taxon>Mycolicibacterium</taxon>
    </lineage>
</organism>